<name>A0A1I0I431_9FIRM</name>
<evidence type="ECO:0000313" key="3">
    <source>
        <dbReference type="Proteomes" id="UP000199820"/>
    </source>
</evidence>
<evidence type="ECO:0000256" key="1">
    <source>
        <dbReference type="SAM" id="MobiDB-lite"/>
    </source>
</evidence>
<gene>
    <name evidence="2" type="ORF">SAMN04487771_106510</name>
</gene>
<organism evidence="2 3">
    <name type="scientific">[Clostridium] aminophilum</name>
    <dbReference type="NCBI Taxonomy" id="1526"/>
    <lineage>
        <taxon>Bacteria</taxon>
        <taxon>Bacillati</taxon>
        <taxon>Bacillota</taxon>
        <taxon>Clostridia</taxon>
        <taxon>Lachnospirales</taxon>
        <taxon>Lachnospiraceae</taxon>
    </lineage>
</organism>
<dbReference type="EMBL" id="FOIL01000065">
    <property type="protein sequence ID" value="SET90564.1"/>
    <property type="molecule type" value="Genomic_DNA"/>
</dbReference>
<accession>A0A1I0I431</accession>
<proteinExistence type="predicted"/>
<keyword evidence="3" id="KW-1185">Reference proteome</keyword>
<dbReference type="RefSeq" id="WP_074650435.1">
    <property type="nucleotide sequence ID" value="NZ_FOIL01000065.1"/>
</dbReference>
<dbReference type="NCBIfam" id="NF041770">
    <property type="entry name" value="CFI_box_CTERM"/>
    <property type="match status" value="1"/>
</dbReference>
<dbReference type="Proteomes" id="UP000199820">
    <property type="component" value="Unassembled WGS sequence"/>
</dbReference>
<dbReference type="OrthoDB" id="7056196at2"/>
<protein>
    <submittedName>
        <fullName evidence="2">Uncharacterized protein</fullName>
    </submittedName>
</protein>
<dbReference type="AlphaFoldDB" id="A0A1I0I431"/>
<dbReference type="InterPro" id="IPR049886">
    <property type="entry name" value="CFI_box_CTERM_dom"/>
</dbReference>
<evidence type="ECO:0000313" key="2">
    <source>
        <dbReference type="EMBL" id="SET90564.1"/>
    </source>
</evidence>
<sequence length="124" mass="14672">MAKYHTNPMGDYSKKMQKKRNKNSAVHQMLYPKKKRKKSGCYVATCVYGTYDCPQLWVLRRFRDDVLEQSWFGRRFITLYYAISPTLVKLLGGSKTITAHWRRLLDPFVENLKEKGIQDTPYND</sequence>
<feature type="region of interest" description="Disordered" evidence="1">
    <location>
        <begin position="1"/>
        <end position="29"/>
    </location>
</feature>
<reference evidence="3" key="1">
    <citation type="submission" date="2016-10" db="EMBL/GenBank/DDBJ databases">
        <authorList>
            <person name="Varghese N."/>
            <person name="Submissions S."/>
        </authorList>
    </citation>
    <scope>NUCLEOTIDE SEQUENCE [LARGE SCALE GENOMIC DNA]</scope>
    <source>
        <strain evidence="3">KH1P1</strain>
    </source>
</reference>